<dbReference type="InterPro" id="IPR052553">
    <property type="entry name" value="CbiG_hydrolase"/>
</dbReference>
<name>A0AAI8PBN9_9PSED</name>
<sequence length="130" mass="13807">MSALYAGFGCRRGCSVEVLEHLLRRSLAAHGLAITAVRGIASIALKADEPGLSALSRRLALPLVCYDAQQLQPFLNQLSHRSERSHKTTGCWGVAESAALALADGHGDQPRLRISRQVFASATLAIACNG</sequence>
<dbReference type="InterPro" id="IPR036518">
    <property type="entry name" value="CobE/GbiG_C_sf"/>
</dbReference>
<keyword evidence="3" id="KW-1185">Reference proteome</keyword>
<dbReference type="Proteomes" id="UP000258127">
    <property type="component" value="Chromosome"/>
</dbReference>
<dbReference type="SUPFAM" id="SSF159664">
    <property type="entry name" value="CobE/GbiG C-terminal domain-like"/>
    <property type="match status" value="1"/>
</dbReference>
<evidence type="ECO:0000259" key="1">
    <source>
        <dbReference type="Pfam" id="PF01890"/>
    </source>
</evidence>
<dbReference type="Gene3D" id="3.30.420.180">
    <property type="entry name" value="CobE/GbiG C-terminal domain"/>
    <property type="match status" value="1"/>
</dbReference>
<dbReference type="PANTHER" id="PTHR37477">
    <property type="entry name" value="COBALT-PRECORRIN-5A HYDROLASE"/>
    <property type="match status" value="1"/>
</dbReference>
<dbReference type="InterPro" id="IPR002750">
    <property type="entry name" value="CobE/GbiG_C"/>
</dbReference>
<dbReference type="PANTHER" id="PTHR37477:SF1">
    <property type="entry name" value="COBALT-PRECORRIN-5A HYDROLASE"/>
    <property type="match status" value="1"/>
</dbReference>
<accession>A0AAI8PBN9</accession>
<proteinExistence type="predicted"/>
<dbReference type="Pfam" id="PF01890">
    <property type="entry name" value="CbiG_C"/>
    <property type="match status" value="1"/>
</dbReference>
<dbReference type="AlphaFoldDB" id="A0AAI8PBN9"/>
<evidence type="ECO:0000313" key="3">
    <source>
        <dbReference type="Proteomes" id="UP000258127"/>
    </source>
</evidence>
<feature type="domain" description="CobE/GbiG C-terminal" evidence="1">
    <location>
        <begin position="4"/>
        <end position="127"/>
    </location>
</feature>
<protein>
    <submittedName>
        <fullName evidence="2">Cobalamin biosynthesis protein CobE</fullName>
    </submittedName>
</protein>
<reference evidence="2 3" key="1">
    <citation type="submission" date="2018-08" db="EMBL/GenBank/DDBJ databases">
        <authorList>
            <person name="Lee Y."/>
            <person name="Kakembo D."/>
        </authorList>
    </citation>
    <scope>NUCLEOTIDE SEQUENCE [LARGE SCALE GENOMIC DNA]</scope>
    <source>
        <strain evidence="2 3">JBCS1880</strain>
    </source>
</reference>
<evidence type="ECO:0000313" key="2">
    <source>
        <dbReference type="EMBL" id="AXO88607.1"/>
    </source>
</evidence>
<dbReference type="RefSeq" id="WP_116888365.1">
    <property type="nucleotide sequence ID" value="NZ_CP031641.1"/>
</dbReference>
<dbReference type="EMBL" id="CP031641">
    <property type="protein sequence ID" value="AXO88607.1"/>
    <property type="molecule type" value="Genomic_DNA"/>
</dbReference>
<gene>
    <name evidence="2" type="ORF">DZC75_11605</name>
</gene>
<dbReference type="GO" id="GO:0009236">
    <property type="term" value="P:cobalamin biosynthetic process"/>
    <property type="evidence" value="ECO:0007669"/>
    <property type="project" value="InterPro"/>
</dbReference>
<organism evidence="2 3">
    <name type="scientific">Pseudomonas parafulva</name>
    <dbReference type="NCBI Taxonomy" id="157782"/>
    <lineage>
        <taxon>Bacteria</taxon>
        <taxon>Pseudomonadati</taxon>
        <taxon>Pseudomonadota</taxon>
        <taxon>Gammaproteobacteria</taxon>
        <taxon>Pseudomonadales</taxon>
        <taxon>Pseudomonadaceae</taxon>
        <taxon>Pseudomonas</taxon>
    </lineage>
</organism>